<feature type="region of interest" description="Disordered" evidence="1">
    <location>
        <begin position="28"/>
        <end position="49"/>
    </location>
</feature>
<sequence length="279" mass="28324">MSDQHVEDAAATSTSNTSISLLGLVVASGSNNSALPPSPAADTVKNGKTELAPVDAVSSGAAASAAGGESSITNDVDAVHEEVAVGAASSHLEDSDVAKSGAEHDDEEEDAAELDTVAANDVKNIILQVLSPYFDDDVSATSDVGGGGGAGEGMGVGGNAGPGPSGPPNTGGKAGTGAPPPTAAPHEHEEEISEDVAQRYDHVKSEMWIARICDGIMERLVGLGKPFKFVVHAMVMRKCGAGLHVCSSCYYAPSDGWLSHSHDLSAHLYAVVTVYWCAT</sequence>
<dbReference type="InterPro" id="IPR005334">
    <property type="entry name" value="Tctex-1-like"/>
</dbReference>
<dbReference type="VEuPathDB" id="TriTrypDB:LpyrH10_13_0990"/>
<evidence type="ECO:0000256" key="1">
    <source>
        <dbReference type="SAM" id="MobiDB-lite"/>
    </source>
</evidence>
<proteinExistence type="predicted"/>
<organism evidence="2 3">
    <name type="scientific">Leptomonas pyrrhocoris</name>
    <name type="common">Firebug parasite</name>
    <dbReference type="NCBI Taxonomy" id="157538"/>
    <lineage>
        <taxon>Eukaryota</taxon>
        <taxon>Discoba</taxon>
        <taxon>Euglenozoa</taxon>
        <taxon>Kinetoplastea</taxon>
        <taxon>Metakinetoplastina</taxon>
        <taxon>Trypanosomatida</taxon>
        <taxon>Trypanosomatidae</taxon>
        <taxon>Leishmaniinae</taxon>
        <taxon>Leptomonas</taxon>
    </lineage>
</organism>
<dbReference type="EMBL" id="LGTL01000013">
    <property type="protein sequence ID" value="KPA78554.1"/>
    <property type="molecule type" value="Genomic_DNA"/>
</dbReference>
<dbReference type="OrthoDB" id="10059120at2759"/>
<protein>
    <submittedName>
        <fullName evidence="2">Putative Dynein-light chain-protein</fullName>
    </submittedName>
</protein>
<dbReference type="AlphaFoldDB" id="A0A0N0DUH6"/>
<dbReference type="GO" id="GO:0005868">
    <property type="term" value="C:cytoplasmic dynein complex"/>
    <property type="evidence" value="ECO:0007669"/>
    <property type="project" value="TreeGrafter"/>
</dbReference>
<dbReference type="CDD" id="cd21455">
    <property type="entry name" value="DLC-like_DYNLT1_DYNLT3"/>
    <property type="match status" value="1"/>
</dbReference>
<keyword evidence="3" id="KW-1185">Reference proteome</keyword>
<dbReference type="Gene3D" id="3.30.1140.40">
    <property type="entry name" value="Tctex-1"/>
    <property type="match status" value="1"/>
</dbReference>
<dbReference type="GO" id="GO:0005737">
    <property type="term" value="C:cytoplasm"/>
    <property type="evidence" value="ECO:0007669"/>
    <property type="project" value="TreeGrafter"/>
</dbReference>
<dbReference type="InterPro" id="IPR038586">
    <property type="entry name" value="Tctex-1-like_sf"/>
</dbReference>
<dbReference type="PANTHER" id="PTHR21255:SF17">
    <property type="entry name" value="LIGHT CHAIN, PUTATIVE-RELATED"/>
    <property type="match status" value="1"/>
</dbReference>
<accession>A0A0N0DUH6</accession>
<gene>
    <name evidence="2" type="ORF">ABB37_06154</name>
</gene>
<comment type="caution">
    <text evidence="2">The sequence shown here is derived from an EMBL/GenBank/DDBJ whole genome shotgun (WGS) entry which is preliminary data.</text>
</comment>
<dbReference type="OMA" id="MWIARIC"/>
<reference evidence="2 3" key="1">
    <citation type="submission" date="2015-07" db="EMBL/GenBank/DDBJ databases">
        <title>High-quality genome of monoxenous trypanosomatid Leptomonas pyrrhocoris.</title>
        <authorList>
            <person name="Flegontov P."/>
            <person name="Butenko A."/>
            <person name="Firsov S."/>
            <person name="Vlcek C."/>
            <person name="Logacheva M.D."/>
            <person name="Field M."/>
            <person name="Filatov D."/>
            <person name="Flegontova O."/>
            <person name="Gerasimov E."/>
            <person name="Jackson A.P."/>
            <person name="Kelly S."/>
            <person name="Opperdoes F."/>
            <person name="O'Reilly A."/>
            <person name="Votypka J."/>
            <person name="Yurchenko V."/>
            <person name="Lukes J."/>
        </authorList>
    </citation>
    <scope>NUCLEOTIDE SEQUENCE [LARGE SCALE GENOMIC DNA]</scope>
    <source>
        <strain evidence="2">H10</strain>
    </source>
</reference>
<dbReference type="PANTHER" id="PTHR21255">
    <property type="entry name" value="T-COMPLEX-ASSOCIATED-TESTIS-EXPRESSED 1/ DYNEIN LIGHT CHAIN"/>
    <property type="match status" value="1"/>
</dbReference>
<dbReference type="GeneID" id="26906443"/>
<dbReference type="RefSeq" id="XP_015656993.1">
    <property type="nucleotide sequence ID" value="XM_015804419.1"/>
</dbReference>
<feature type="compositionally biased region" description="Gly residues" evidence="1">
    <location>
        <begin position="144"/>
        <end position="163"/>
    </location>
</feature>
<evidence type="ECO:0000313" key="2">
    <source>
        <dbReference type="EMBL" id="KPA78554.1"/>
    </source>
</evidence>
<evidence type="ECO:0000313" key="3">
    <source>
        <dbReference type="Proteomes" id="UP000037923"/>
    </source>
</evidence>
<feature type="region of interest" description="Disordered" evidence="1">
    <location>
        <begin position="86"/>
        <end position="111"/>
    </location>
</feature>
<name>A0A0N0DUH6_LEPPY</name>
<dbReference type="GO" id="GO:0007018">
    <property type="term" value="P:microtubule-based movement"/>
    <property type="evidence" value="ECO:0007669"/>
    <property type="project" value="TreeGrafter"/>
</dbReference>
<feature type="region of interest" description="Disordered" evidence="1">
    <location>
        <begin position="144"/>
        <end position="191"/>
    </location>
</feature>
<feature type="compositionally biased region" description="Basic and acidic residues" evidence="1">
    <location>
        <begin position="91"/>
        <end position="103"/>
    </location>
</feature>
<dbReference type="Pfam" id="PF03645">
    <property type="entry name" value="Tctex-1"/>
    <property type="match status" value="1"/>
</dbReference>
<dbReference type="Proteomes" id="UP000037923">
    <property type="component" value="Unassembled WGS sequence"/>
</dbReference>
<dbReference type="GO" id="GO:0045505">
    <property type="term" value="F:dynein intermediate chain binding"/>
    <property type="evidence" value="ECO:0007669"/>
    <property type="project" value="TreeGrafter"/>
</dbReference>